<name>A0A378I1V9_9GAMM</name>
<dbReference type="OrthoDB" id="9816070at2"/>
<evidence type="ECO:0000313" key="4">
    <source>
        <dbReference type="Proteomes" id="UP000254968"/>
    </source>
</evidence>
<dbReference type="PANTHER" id="PTHR33178:SF10">
    <property type="entry name" value="STRESS-RESPONSE A_B BARREL DOMAIN-CONTAINING PROTEIN"/>
    <property type="match status" value="1"/>
</dbReference>
<proteinExistence type="predicted"/>
<dbReference type="Gene3D" id="3.30.70.100">
    <property type="match status" value="1"/>
</dbReference>
<keyword evidence="4" id="KW-1185">Reference proteome</keyword>
<evidence type="ECO:0000259" key="2">
    <source>
        <dbReference type="PROSITE" id="PS51502"/>
    </source>
</evidence>
<sequence>MIKHIVFLQFKSTFSEVEIAEAINQFGHLKQFIPLMKSFSGGRNCSPEGLSKGFTHAFVMEFATIESRDAYLDHPEHKRIAQEIVMPMLVNGLDSAIVIDYQTDSAFTDTIVEVLN</sequence>
<dbReference type="PROSITE" id="PS51502">
    <property type="entry name" value="S_R_A_B_BARREL"/>
    <property type="match status" value="1"/>
</dbReference>
<comment type="subunit">
    <text evidence="1">Homodimer.</text>
</comment>
<dbReference type="Pfam" id="PF07876">
    <property type="entry name" value="Dabb"/>
    <property type="match status" value="1"/>
</dbReference>
<evidence type="ECO:0000313" key="3">
    <source>
        <dbReference type="EMBL" id="STX28983.1"/>
    </source>
</evidence>
<dbReference type="Proteomes" id="UP000254968">
    <property type="component" value="Unassembled WGS sequence"/>
</dbReference>
<dbReference type="InterPro" id="IPR044662">
    <property type="entry name" value="HS1/DABB1-like"/>
</dbReference>
<organism evidence="3 4">
    <name type="scientific">Legionella beliardensis</name>
    <dbReference type="NCBI Taxonomy" id="91822"/>
    <lineage>
        <taxon>Bacteria</taxon>
        <taxon>Pseudomonadati</taxon>
        <taxon>Pseudomonadota</taxon>
        <taxon>Gammaproteobacteria</taxon>
        <taxon>Legionellales</taxon>
        <taxon>Legionellaceae</taxon>
        <taxon>Legionella</taxon>
    </lineage>
</organism>
<dbReference type="EMBL" id="UGNV01000001">
    <property type="protein sequence ID" value="STX28983.1"/>
    <property type="molecule type" value="Genomic_DNA"/>
</dbReference>
<dbReference type="InterPro" id="IPR011008">
    <property type="entry name" value="Dimeric_a/b-barrel"/>
</dbReference>
<dbReference type="InterPro" id="IPR013097">
    <property type="entry name" value="Dabb"/>
</dbReference>
<reference evidence="3 4" key="1">
    <citation type="submission" date="2018-06" db="EMBL/GenBank/DDBJ databases">
        <authorList>
            <consortium name="Pathogen Informatics"/>
            <person name="Doyle S."/>
        </authorList>
    </citation>
    <scope>NUCLEOTIDE SEQUENCE [LARGE SCALE GENOMIC DNA]</scope>
    <source>
        <strain evidence="3 4">NCTC13315</strain>
    </source>
</reference>
<dbReference type="SUPFAM" id="SSF54909">
    <property type="entry name" value="Dimeric alpha+beta barrel"/>
    <property type="match status" value="1"/>
</dbReference>
<feature type="domain" description="Stress-response A/B barrel" evidence="2">
    <location>
        <begin position="2"/>
        <end position="101"/>
    </location>
</feature>
<accession>A0A378I1V9</accession>
<gene>
    <name evidence="3" type="ORF">NCTC13315_01517</name>
</gene>
<evidence type="ECO:0000256" key="1">
    <source>
        <dbReference type="ARBA" id="ARBA00011738"/>
    </source>
</evidence>
<dbReference type="SMART" id="SM00886">
    <property type="entry name" value="Dabb"/>
    <property type="match status" value="1"/>
</dbReference>
<protein>
    <submittedName>
        <fullName evidence="3">Stress responsive A/B barrel domain protein</fullName>
    </submittedName>
</protein>
<dbReference type="RefSeq" id="WP_115302688.1">
    <property type="nucleotide sequence ID" value="NZ_CAAAHO010000004.1"/>
</dbReference>
<dbReference type="AlphaFoldDB" id="A0A378I1V9"/>
<dbReference type="PANTHER" id="PTHR33178">
    <property type="match status" value="1"/>
</dbReference>